<dbReference type="EMBL" id="QLII01000001">
    <property type="protein sequence ID" value="RAI75335.1"/>
    <property type="molecule type" value="Genomic_DNA"/>
</dbReference>
<name>A0A327NKL6_9BACT</name>
<protein>
    <submittedName>
        <fullName evidence="1">Uncharacterized protein</fullName>
    </submittedName>
</protein>
<dbReference type="AlphaFoldDB" id="A0A327NKL6"/>
<keyword evidence="2" id="KW-1185">Reference proteome</keyword>
<dbReference type="OrthoDB" id="8478145at2"/>
<sequence length="241" mass="28143">MRTRGEALINKVEDSIIKTQSLISISYTEDSYSETIKALGGEIEKFLKSDVLNLSNKSFYELIEELKNFGLSPIHIDYLHDFRLCYNGYKHALNFSKTIFEVKTILEKLKSSLEEINSNNWGNVGQPYQNKSKRIVWFAGWDDYIGGIVECDLFIPNYNIDMPIGIEHFNIDWKAWDIIINKFTDSHELLMGKEHVSEKAYEFWKSQSDFLGAGAFRVKSQNLLERYLRILQKMKMNLFHS</sequence>
<evidence type="ECO:0000313" key="1">
    <source>
        <dbReference type="EMBL" id="RAI75335.1"/>
    </source>
</evidence>
<dbReference type="Proteomes" id="UP000249016">
    <property type="component" value="Unassembled WGS sequence"/>
</dbReference>
<evidence type="ECO:0000313" key="2">
    <source>
        <dbReference type="Proteomes" id="UP000249016"/>
    </source>
</evidence>
<proteinExistence type="predicted"/>
<accession>A0A327NKL6</accession>
<reference evidence="1 2" key="1">
    <citation type="submission" date="2018-06" db="EMBL/GenBank/DDBJ databases">
        <title>Spirosoma sp. HMF3257 Genome sequencing and assembly.</title>
        <authorList>
            <person name="Kang H."/>
            <person name="Cha I."/>
            <person name="Kim H."/>
            <person name="Kang J."/>
            <person name="Joh K."/>
        </authorList>
    </citation>
    <scope>NUCLEOTIDE SEQUENCE [LARGE SCALE GENOMIC DNA]</scope>
    <source>
        <strain evidence="1 2">HMF3257</strain>
    </source>
</reference>
<comment type="caution">
    <text evidence="1">The sequence shown here is derived from an EMBL/GenBank/DDBJ whole genome shotgun (WGS) entry which is preliminary data.</text>
</comment>
<organism evidence="1 2">
    <name type="scientific">Spirosoma telluris</name>
    <dbReference type="NCBI Taxonomy" id="2183553"/>
    <lineage>
        <taxon>Bacteria</taxon>
        <taxon>Pseudomonadati</taxon>
        <taxon>Bacteroidota</taxon>
        <taxon>Cytophagia</taxon>
        <taxon>Cytophagales</taxon>
        <taxon>Cytophagaceae</taxon>
        <taxon>Spirosoma</taxon>
    </lineage>
</organism>
<gene>
    <name evidence="1" type="ORF">HMF3257_16165</name>
</gene>